<organism evidence="17 18">
    <name type="scientific">Didymella heteroderae</name>
    <dbReference type="NCBI Taxonomy" id="1769908"/>
    <lineage>
        <taxon>Eukaryota</taxon>
        <taxon>Fungi</taxon>
        <taxon>Dikarya</taxon>
        <taxon>Ascomycota</taxon>
        <taxon>Pezizomycotina</taxon>
        <taxon>Dothideomycetes</taxon>
        <taxon>Pleosporomycetidae</taxon>
        <taxon>Pleosporales</taxon>
        <taxon>Pleosporineae</taxon>
        <taxon>Didymellaceae</taxon>
        <taxon>Didymella</taxon>
    </lineage>
</organism>
<dbReference type="PANTHER" id="PTHR23350">
    <property type="entry name" value="PEROXISOME ASSEMBLY PROTEIN 10"/>
    <property type="match status" value="1"/>
</dbReference>
<evidence type="ECO:0000256" key="14">
    <source>
        <dbReference type="ARBA" id="ARBA00023140"/>
    </source>
</evidence>
<evidence type="ECO:0000256" key="1">
    <source>
        <dbReference type="ARBA" id="ARBA00004585"/>
    </source>
</evidence>
<feature type="compositionally biased region" description="Basic and acidic residues" evidence="15">
    <location>
        <begin position="245"/>
        <end position="264"/>
    </location>
</feature>
<evidence type="ECO:0000313" key="18">
    <source>
        <dbReference type="Proteomes" id="UP000758155"/>
    </source>
</evidence>
<evidence type="ECO:0000256" key="2">
    <source>
        <dbReference type="ARBA" id="ARBA00004906"/>
    </source>
</evidence>
<keyword evidence="13 16" id="KW-0472">Membrane</keyword>
<dbReference type="InterPro" id="IPR025654">
    <property type="entry name" value="PEX2/10"/>
</dbReference>
<accession>A0A9P5BUK3</accession>
<dbReference type="GO" id="GO:0016558">
    <property type="term" value="P:protein import into peroxisome matrix"/>
    <property type="evidence" value="ECO:0007669"/>
    <property type="project" value="InterPro"/>
</dbReference>
<keyword evidence="18" id="KW-1185">Reference proteome</keyword>
<evidence type="ECO:0000256" key="3">
    <source>
        <dbReference type="ARBA" id="ARBA00008704"/>
    </source>
</evidence>
<proteinExistence type="inferred from homology"/>
<evidence type="ECO:0000256" key="9">
    <source>
        <dbReference type="ARBA" id="ARBA00022786"/>
    </source>
</evidence>
<evidence type="ECO:0000256" key="11">
    <source>
        <dbReference type="ARBA" id="ARBA00022927"/>
    </source>
</evidence>
<dbReference type="OrthoDB" id="1701437at2759"/>
<comment type="subcellular location">
    <subcellularLocation>
        <location evidence="1">Peroxisome membrane</location>
        <topology evidence="1">Multi-pass membrane protein</topology>
    </subcellularLocation>
</comment>
<keyword evidence="7" id="KW-0479">Metal-binding</keyword>
<dbReference type="GO" id="GO:0005778">
    <property type="term" value="C:peroxisomal membrane"/>
    <property type="evidence" value="ECO:0007669"/>
    <property type="project" value="UniProtKB-SubCell"/>
</dbReference>
<evidence type="ECO:0000256" key="4">
    <source>
        <dbReference type="ARBA" id="ARBA00022448"/>
    </source>
</evidence>
<keyword evidence="11" id="KW-0653">Protein transport</keyword>
<comment type="pathway">
    <text evidence="2">Protein modification; protein ubiquitination.</text>
</comment>
<gene>
    <name evidence="17" type="primary">PEX2_1</name>
    <name evidence="17" type="ORF">E8E12_000246</name>
</gene>
<protein>
    <submittedName>
        <fullName evidence="17">Peroxisome assembly protein (Peroxin-2)</fullName>
    </submittedName>
</protein>
<evidence type="ECO:0000256" key="7">
    <source>
        <dbReference type="ARBA" id="ARBA00022723"/>
    </source>
</evidence>
<sequence length="272" mass="30243">MGRYHRGTWRREVSFEYPNRQLVWHAFTEFLLFLLPLVGISCWRRILSRSIRRLRTTFLSLLGRHPSSDSDSDTSATPAGELAFLPDRTCAICYRDQNPVSTSEADLLATGGGVVGSAATDITNPYETDCPAACVYCFACIAQRIANEEGEGWPCLRCGALVQECSPWSADVLPSPDSSNRHIAGGKSVLFAQDDDSNTDPTLDVHDTLQHIDPIPEHDEAVDVSADDLLEKTRGLDLGESLAFTERDEWARESERRSDDSGDEHSEEYDED</sequence>
<keyword evidence="5" id="KW-0808">Transferase</keyword>
<evidence type="ECO:0000256" key="16">
    <source>
        <dbReference type="SAM" id="Phobius"/>
    </source>
</evidence>
<comment type="similarity">
    <text evidence="3">Belongs to the pex2/pex10/pex12 family.</text>
</comment>
<evidence type="ECO:0000256" key="12">
    <source>
        <dbReference type="ARBA" id="ARBA00022989"/>
    </source>
</evidence>
<keyword evidence="12 16" id="KW-1133">Transmembrane helix</keyword>
<keyword evidence="8" id="KW-0863">Zinc-finger</keyword>
<evidence type="ECO:0000256" key="13">
    <source>
        <dbReference type="ARBA" id="ARBA00023136"/>
    </source>
</evidence>
<comment type="caution">
    <text evidence="17">The sequence shown here is derived from an EMBL/GenBank/DDBJ whole genome shotgun (WGS) entry which is preliminary data.</text>
</comment>
<keyword evidence="4" id="KW-0813">Transport</keyword>
<dbReference type="GO" id="GO:0008270">
    <property type="term" value="F:zinc ion binding"/>
    <property type="evidence" value="ECO:0007669"/>
    <property type="project" value="UniProtKB-KW"/>
</dbReference>
<evidence type="ECO:0000256" key="5">
    <source>
        <dbReference type="ARBA" id="ARBA00022679"/>
    </source>
</evidence>
<evidence type="ECO:0000256" key="8">
    <source>
        <dbReference type="ARBA" id="ARBA00022771"/>
    </source>
</evidence>
<dbReference type="EMBL" id="SWKV01000253">
    <property type="protein sequence ID" value="KAF3029581.1"/>
    <property type="molecule type" value="Genomic_DNA"/>
</dbReference>
<dbReference type="GO" id="GO:0016740">
    <property type="term" value="F:transferase activity"/>
    <property type="evidence" value="ECO:0007669"/>
    <property type="project" value="UniProtKB-KW"/>
</dbReference>
<feature type="transmembrane region" description="Helical" evidence="16">
    <location>
        <begin position="22"/>
        <end position="43"/>
    </location>
</feature>
<keyword evidence="14" id="KW-0576">Peroxisome</keyword>
<evidence type="ECO:0000256" key="15">
    <source>
        <dbReference type="SAM" id="MobiDB-lite"/>
    </source>
</evidence>
<name>A0A9P5BUK3_9PLEO</name>
<dbReference type="AlphaFoldDB" id="A0A9P5BUK3"/>
<reference evidence="17" key="1">
    <citation type="submission" date="2019-04" db="EMBL/GenBank/DDBJ databases">
        <title>Sequencing of skin fungus with MAO and IRED activity.</title>
        <authorList>
            <person name="Marsaioli A.J."/>
            <person name="Bonatto J.M.C."/>
            <person name="Reis Junior O."/>
        </authorList>
    </citation>
    <scope>NUCLEOTIDE SEQUENCE</scope>
    <source>
        <strain evidence="17">28M1</strain>
    </source>
</reference>
<keyword evidence="10" id="KW-0862">Zinc</keyword>
<evidence type="ECO:0000256" key="10">
    <source>
        <dbReference type="ARBA" id="ARBA00022833"/>
    </source>
</evidence>
<evidence type="ECO:0000256" key="6">
    <source>
        <dbReference type="ARBA" id="ARBA00022692"/>
    </source>
</evidence>
<keyword evidence="6 16" id="KW-0812">Transmembrane</keyword>
<evidence type="ECO:0000313" key="17">
    <source>
        <dbReference type="EMBL" id="KAF3029581.1"/>
    </source>
</evidence>
<dbReference type="PANTHER" id="PTHR23350:SF4">
    <property type="entry name" value="PEROXISOME BIOGENESIS FACTOR 2"/>
    <property type="match status" value="1"/>
</dbReference>
<feature type="region of interest" description="Disordered" evidence="15">
    <location>
        <begin position="242"/>
        <end position="272"/>
    </location>
</feature>
<keyword evidence="9" id="KW-0833">Ubl conjugation pathway</keyword>
<dbReference type="Proteomes" id="UP000758155">
    <property type="component" value="Unassembled WGS sequence"/>
</dbReference>